<dbReference type="GO" id="GO:0006281">
    <property type="term" value="P:DNA repair"/>
    <property type="evidence" value="ECO:0007669"/>
    <property type="project" value="InterPro"/>
</dbReference>
<dbReference type="PANTHER" id="PTHR47642">
    <property type="entry name" value="ATP-DEPENDENT DNA HELICASE"/>
    <property type="match status" value="1"/>
</dbReference>
<reference evidence="2" key="1">
    <citation type="journal article" date="2015" name="Nature">
        <title>Complex archaea that bridge the gap between prokaryotes and eukaryotes.</title>
        <authorList>
            <person name="Spang A."/>
            <person name="Saw J.H."/>
            <person name="Jorgensen S.L."/>
            <person name="Zaremba-Niedzwiedzka K."/>
            <person name="Martijn J."/>
            <person name="Lind A.E."/>
            <person name="van Eijk R."/>
            <person name="Schleper C."/>
            <person name="Guy L."/>
            <person name="Ettema T.J."/>
        </authorList>
    </citation>
    <scope>NUCLEOTIDE SEQUENCE</scope>
</reference>
<protein>
    <recommendedName>
        <fullName evidence="1">DNA helicase Pif1-like DEAD-box helicase domain-containing protein</fullName>
    </recommendedName>
</protein>
<accession>A0A0F9JK58</accession>
<dbReference type="GO" id="GO:0000723">
    <property type="term" value="P:telomere maintenance"/>
    <property type="evidence" value="ECO:0007669"/>
    <property type="project" value="InterPro"/>
</dbReference>
<proteinExistence type="predicted"/>
<evidence type="ECO:0000313" key="2">
    <source>
        <dbReference type="EMBL" id="KKM62751.1"/>
    </source>
</evidence>
<evidence type="ECO:0000259" key="1">
    <source>
        <dbReference type="Pfam" id="PF05970"/>
    </source>
</evidence>
<dbReference type="Gene3D" id="3.40.50.300">
    <property type="entry name" value="P-loop containing nucleotide triphosphate hydrolases"/>
    <property type="match status" value="1"/>
</dbReference>
<dbReference type="InterPro" id="IPR051055">
    <property type="entry name" value="PIF1_helicase"/>
</dbReference>
<dbReference type="Pfam" id="PF05970">
    <property type="entry name" value="PIF1"/>
    <property type="match status" value="1"/>
</dbReference>
<gene>
    <name evidence="2" type="ORF">LCGC14_1518480</name>
</gene>
<sequence>MINIEQDALFEKLKEGRNIFLTGSAGSGKSYIAIKYAKSVHNIALTATTGVAALNIGGETIHRFLGLGIASRDFEAGRIIGKWNSIKKSTKPWDVAKWKIMQNLDAIIIDEVSMLRRDQFELIDIVLSSIMDNPVAFGGIQMILVGDFFQLPPVVTSYDLNKYSDLMSPYCFQSQLWDQAGFESFNLQTNYRQGEGKFLDALEKLRVGNITDEVRELMEGRLGIDLKIIMEPVKMFSHKGTVQTENIACLKKLPGDKILSTADFEGKQYDVEILEKECPAESKLYFCKNAQVMMLTNDPTNRWVNGMMGIIENVDPVKIKLSTGEIIEVKPHKWERTIHKVMPNNTISTGVVASMSQYPFKLAWASTIHKSQSITLDYIDVDLSNCFVPGQAYVALSRAKTLEGLKLRGWNDNSIKTDPRVKIFYGV</sequence>
<dbReference type="SUPFAM" id="SSF52540">
    <property type="entry name" value="P-loop containing nucleoside triphosphate hydrolases"/>
    <property type="match status" value="2"/>
</dbReference>
<dbReference type="InterPro" id="IPR010285">
    <property type="entry name" value="DNA_helicase_pif1-like_DEAD"/>
</dbReference>
<feature type="domain" description="DNA helicase Pif1-like DEAD-box helicase" evidence="1">
    <location>
        <begin position="1"/>
        <end position="220"/>
    </location>
</feature>
<name>A0A0F9JK58_9ZZZZ</name>
<dbReference type="PANTHER" id="PTHR47642:SF7">
    <property type="entry name" value="ATP-DEPENDENT DNA HELICASE PIF1"/>
    <property type="match status" value="1"/>
</dbReference>
<organism evidence="2">
    <name type="scientific">marine sediment metagenome</name>
    <dbReference type="NCBI Taxonomy" id="412755"/>
    <lineage>
        <taxon>unclassified sequences</taxon>
        <taxon>metagenomes</taxon>
        <taxon>ecological metagenomes</taxon>
    </lineage>
</organism>
<comment type="caution">
    <text evidence="2">The sequence shown here is derived from an EMBL/GenBank/DDBJ whole genome shotgun (WGS) entry which is preliminary data.</text>
</comment>
<dbReference type="GO" id="GO:0003678">
    <property type="term" value="F:DNA helicase activity"/>
    <property type="evidence" value="ECO:0007669"/>
    <property type="project" value="InterPro"/>
</dbReference>
<dbReference type="AlphaFoldDB" id="A0A0F9JK58"/>
<dbReference type="EMBL" id="LAZR01011234">
    <property type="protein sequence ID" value="KKM62751.1"/>
    <property type="molecule type" value="Genomic_DNA"/>
</dbReference>
<dbReference type="CDD" id="cd18809">
    <property type="entry name" value="SF1_C_RecD"/>
    <property type="match status" value="1"/>
</dbReference>
<dbReference type="InterPro" id="IPR027417">
    <property type="entry name" value="P-loop_NTPase"/>
</dbReference>